<feature type="domain" description="Isochorismatase-like" evidence="1">
    <location>
        <begin position="120"/>
        <end position="266"/>
    </location>
</feature>
<sequence>MSEQDTEKKVHIIMTCSLQNDFIEKIEPSKNKQKEIKLSFDTCQKAWNDYFFNSKIKIEKKNVDDFLIWLKKEKIQYEDKNVSFSYGDLIEKYKHRVHINYEETKRLWDDNKLNLFLTDLMKKKYYFIHLRDWHDPTDKDQRGELDFFGNHCLKGTYGAYFVSPIKNGIKNNMEHNLIVNSNSLSSFSETKLESVLNLILNNEKSSKTKVVTGVFGVITNVKVLLLTFELMVIHGYRNVFICQDACAGFNKERHDQGIGYISGVFGAKILNQEQFRQKFNF</sequence>
<evidence type="ECO:0000259" key="1">
    <source>
        <dbReference type="Pfam" id="PF00857"/>
    </source>
</evidence>
<dbReference type="AlphaFoldDB" id="A0A0F9KVD9"/>
<proteinExistence type="predicted"/>
<dbReference type="InterPro" id="IPR036380">
    <property type="entry name" value="Isochorismatase-like_sf"/>
</dbReference>
<organism evidence="2">
    <name type="scientific">marine sediment metagenome</name>
    <dbReference type="NCBI Taxonomy" id="412755"/>
    <lineage>
        <taxon>unclassified sequences</taxon>
        <taxon>metagenomes</taxon>
        <taxon>ecological metagenomes</taxon>
    </lineage>
</organism>
<dbReference type="InterPro" id="IPR000868">
    <property type="entry name" value="Isochorismatase-like_dom"/>
</dbReference>
<dbReference type="EMBL" id="LAZR01012587">
    <property type="protein sequence ID" value="KKM26043.1"/>
    <property type="molecule type" value="Genomic_DNA"/>
</dbReference>
<gene>
    <name evidence="2" type="ORF">LCGC14_1588870</name>
</gene>
<comment type="caution">
    <text evidence="2">The sequence shown here is derived from an EMBL/GenBank/DDBJ whole genome shotgun (WGS) entry which is preliminary data.</text>
</comment>
<accession>A0A0F9KVD9</accession>
<dbReference type="Pfam" id="PF00857">
    <property type="entry name" value="Isochorismatase"/>
    <property type="match status" value="1"/>
</dbReference>
<dbReference type="Gene3D" id="3.40.50.850">
    <property type="entry name" value="Isochorismatase-like"/>
    <property type="match status" value="1"/>
</dbReference>
<evidence type="ECO:0000313" key="2">
    <source>
        <dbReference type="EMBL" id="KKM26043.1"/>
    </source>
</evidence>
<name>A0A0F9KVD9_9ZZZZ</name>
<reference evidence="2" key="1">
    <citation type="journal article" date="2015" name="Nature">
        <title>Complex archaea that bridge the gap between prokaryotes and eukaryotes.</title>
        <authorList>
            <person name="Spang A."/>
            <person name="Saw J.H."/>
            <person name="Jorgensen S.L."/>
            <person name="Zaremba-Niedzwiedzka K."/>
            <person name="Martijn J."/>
            <person name="Lind A.E."/>
            <person name="van Eijk R."/>
            <person name="Schleper C."/>
            <person name="Guy L."/>
            <person name="Ettema T.J."/>
        </authorList>
    </citation>
    <scope>NUCLEOTIDE SEQUENCE</scope>
</reference>
<dbReference type="SUPFAM" id="SSF52499">
    <property type="entry name" value="Isochorismatase-like hydrolases"/>
    <property type="match status" value="1"/>
</dbReference>
<protein>
    <recommendedName>
        <fullName evidence="1">Isochorismatase-like domain-containing protein</fullName>
    </recommendedName>
</protein>